<dbReference type="EMBL" id="GL377601">
    <property type="protein sequence ID" value="EFJ20624.1"/>
    <property type="molecule type" value="Genomic_DNA"/>
</dbReference>
<sequence length="190" mass="21291">MAHDLYPGLVSFYRLDEFLLDHHSDESIAELVSGIELEHPIATDPTSNAETARRALIRLDIKEDPETRNLYRGFSRFMLEDLYEHKSCKSLPSKSAKKKLCSQVGFLISRLLGDGGVALSTATPRLHKSASQPNYGINVIHSSLVAVQRSSEERNFHIPTQQELAIGQHNVIVELSDGKFLLLHFTIIRG</sequence>
<dbReference type="KEGG" id="smo:SELMODRAFT_417821"/>
<proteinExistence type="predicted"/>
<dbReference type="Proteomes" id="UP000001514">
    <property type="component" value="Unassembled WGS sequence"/>
</dbReference>
<dbReference type="InterPro" id="IPR007817">
    <property type="entry name" value="Isocyanide_synthase_DIT1"/>
</dbReference>
<organism evidence="2">
    <name type="scientific">Selaginella moellendorffii</name>
    <name type="common">Spikemoss</name>
    <dbReference type="NCBI Taxonomy" id="88036"/>
    <lineage>
        <taxon>Eukaryota</taxon>
        <taxon>Viridiplantae</taxon>
        <taxon>Streptophyta</taxon>
        <taxon>Embryophyta</taxon>
        <taxon>Tracheophyta</taxon>
        <taxon>Lycopodiopsida</taxon>
        <taxon>Selaginellales</taxon>
        <taxon>Selaginellaceae</taxon>
        <taxon>Selaginella</taxon>
    </lineage>
</organism>
<reference evidence="1 2" key="1">
    <citation type="journal article" date="2011" name="Science">
        <title>The Selaginella genome identifies genetic changes associated with the evolution of vascular plants.</title>
        <authorList>
            <person name="Banks J.A."/>
            <person name="Nishiyama T."/>
            <person name="Hasebe M."/>
            <person name="Bowman J.L."/>
            <person name="Gribskov M."/>
            <person name="dePamphilis C."/>
            <person name="Albert V.A."/>
            <person name="Aono N."/>
            <person name="Aoyama T."/>
            <person name="Ambrose B.A."/>
            <person name="Ashton N.W."/>
            <person name="Axtell M.J."/>
            <person name="Barker E."/>
            <person name="Barker M.S."/>
            <person name="Bennetzen J.L."/>
            <person name="Bonawitz N.D."/>
            <person name="Chapple C."/>
            <person name="Cheng C."/>
            <person name="Correa L.G."/>
            <person name="Dacre M."/>
            <person name="DeBarry J."/>
            <person name="Dreyer I."/>
            <person name="Elias M."/>
            <person name="Engstrom E.M."/>
            <person name="Estelle M."/>
            <person name="Feng L."/>
            <person name="Finet C."/>
            <person name="Floyd S.K."/>
            <person name="Frommer W.B."/>
            <person name="Fujita T."/>
            <person name="Gramzow L."/>
            <person name="Gutensohn M."/>
            <person name="Harholt J."/>
            <person name="Hattori M."/>
            <person name="Heyl A."/>
            <person name="Hirai T."/>
            <person name="Hiwatashi Y."/>
            <person name="Ishikawa M."/>
            <person name="Iwata M."/>
            <person name="Karol K.G."/>
            <person name="Koehler B."/>
            <person name="Kolukisaoglu U."/>
            <person name="Kubo M."/>
            <person name="Kurata T."/>
            <person name="Lalonde S."/>
            <person name="Li K."/>
            <person name="Li Y."/>
            <person name="Litt A."/>
            <person name="Lyons E."/>
            <person name="Manning G."/>
            <person name="Maruyama T."/>
            <person name="Michael T.P."/>
            <person name="Mikami K."/>
            <person name="Miyazaki S."/>
            <person name="Morinaga S."/>
            <person name="Murata T."/>
            <person name="Mueller-Roeber B."/>
            <person name="Nelson D.R."/>
            <person name="Obara M."/>
            <person name="Oguri Y."/>
            <person name="Olmstead R.G."/>
            <person name="Onodera N."/>
            <person name="Petersen B.L."/>
            <person name="Pils B."/>
            <person name="Prigge M."/>
            <person name="Rensing S.A."/>
            <person name="Riano-Pachon D.M."/>
            <person name="Roberts A.W."/>
            <person name="Sato Y."/>
            <person name="Scheller H.V."/>
            <person name="Schulz B."/>
            <person name="Schulz C."/>
            <person name="Shakirov E.V."/>
            <person name="Shibagaki N."/>
            <person name="Shinohara N."/>
            <person name="Shippen D.E."/>
            <person name="Soerensen I."/>
            <person name="Sotooka R."/>
            <person name="Sugimoto N."/>
            <person name="Sugita M."/>
            <person name="Sumikawa N."/>
            <person name="Tanurdzic M."/>
            <person name="Theissen G."/>
            <person name="Ulvskov P."/>
            <person name="Wakazuki S."/>
            <person name="Weng J.K."/>
            <person name="Willats W.W."/>
            <person name="Wipf D."/>
            <person name="Wolf P.G."/>
            <person name="Yang L."/>
            <person name="Zimmer A.D."/>
            <person name="Zhu Q."/>
            <person name="Mitros T."/>
            <person name="Hellsten U."/>
            <person name="Loque D."/>
            <person name="Otillar R."/>
            <person name="Salamov A."/>
            <person name="Schmutz J."/>
            <person name="Shapiro H."/>
            <person name="Lindquist E."/>
            <person name="Lucas S."/>
            <person name="Rokhsar D."/>
            <person name="Grigoriev I.V."/>
        </authorList>
    </citation>
    <scope>NUCLEOTIDE SEQUENCE [LARGE SCALE GENOMIC DNA]</scope>
</reference>
<dbReference type="InParanoid" id="D8S3R0"/>
<accession>D8S3R0</accession>
<protein>
    <submittedName>
        <fullName evidence="1">Uncharacterized protein</fullName>
    </submittedName>
</protein>
<dbReference type="AlphaFoldDB" id="D8S3R0"/>
<dbReference type="PANTHER" id="PTHR37285">
    <property type="entry name" value="SPORE WALL MATURATION PROTEIN DIT1"/>
    <property type="match status" value="1"/>
</dbReference>
<name>D8S3R0_SELML</name>
<dbReference type="PANTHER" id="PTHR37285:SF5">
    <property type="entry name" value="SPORE WALL MATURATION PROTEIN DIT1"/>
    <property type="match status" value="1"/>
</dbReference>
<keyword evidence="2" id="KW-1185">Reference proteome</keyword>
<gene>
    <name evidence="1" type="ORF">SELMODRAFT_417821</name>
</gene>
<dbReference type="Gramene" id="EFJ20624">
    <property type="protein sequence ID" value="EFJ20624"/>
    <property type="gene ID" value="SELMODRAFT_417821"/>
</dbReference>
<evidence type="ECO:0000313" key="2">
    <source>
        <dbReference type="Proteomes" id="UP000001514"/>
    </source>
</evidence>
<evidence type="ECO:0000313" key="1">
    <source>
        <dbReference type="EMBL" id="EFJ20624.1"/>
    </source>
</evidence>
<dbReference type="Pfam" id="PF05141">
    <property type="entry name" value="DIT1_PvcA"/>
    <property type="match status" value="1"/>
</dbReference>
<dbReference type="HOGENOM" id="CLU_079495_0_0_1"/>